<protein>
    <submittedName>
        <fullName evidence="1">Uncharacterized protein</fullName>
    </submittedName>
</protein>
<evidence type="ECO:0000313" key="2">
    <source>
        <dbReference type="Proteomes" id="UP000317650"/>
    </source>
</evidence>
<comment type="caution">
    <text evidence="1">The sequence shown here is derived from an EMBL/GenBank/DDBJ whole genome shotgun (WGS) entry which is preliminary data.</text>
</comment>
<evidence type="ECO:0000313" key="1">
    <source>
        <dbReference type="EMBL" id="THU44730.1"/>
    </source>
</evidence>
<accession>A0A4S8I9P0</accession>
<keyword evidence="2" id="KW-1185">Reference proteome</keyword>
<name>A0A4S8I9P0_MUSBA</name>
<dbReference type="Proteomes" id="UP000317650">
    <property type="component" value="Chromosome 2"/>
</dbReference>
<reference evidence="1 2" key="1">
    <citation type="journal article" date="2019" name="Nat. Plants">
        <title>Genome sequencing of Musa balbisiana reveals subgenome evolution and function divergence in polyploid bananas.</title>
        <authorList>
            <person name="Yao X."/>
        </authorList>
    </citation>
    <scope>NUCLEOTIDE SEQUENCE [LARGE SCALE GENOMIC DNA]</scope>
    <source>
        <strain evidence="2">cv. DH-PKW</strain>
        <tissue evidence="1">Leaves</tissue>
    </source>
</reference>
<dbReference type="AlphaFoldDB" id="A0A4S8I9P0"/>
<organism evidence="1 2">
    <name type="scientific">Musa balbisiana</name>
    <name type="common">Banana</name>
    <dbReference type="NCBI Taxonomy" id="52838"/>
    <lineage>
        <taxon>Eukaryota</taxon>
        <taxon>Viridiplantae</taxon>
        <taxon>Streptophyta</taxon>
        <taxon>Embryophyta</taxon>
        <taxon>Tracheophyta</taxon>
        <taxon>Spermatophyta</taxon>
        <taxon>Magnoliopsida</taxon>
        <taxon>Liliopsida</taxon>
        <taxon>Zingiberales</taxon>
        <taxon>Musaceae</taxon>
        <taxon>Musa</taxon>
    </lineage>
</organism>
<gene>
    <name evidence="1" type="ORF">C4D60_Mb02t10430</name>
</gene>
<dbReference type="EMBL" id="PYDT01000011">
    <property type="protein sequence ID" value="THU44730.1"/>
    <property type="molecule type" value="Genomic_DNA"/>
</dbReference>
<sequence>MKAWAATVLSMRGEDDDGVMAQLVSGTPNLSFEVEVSKDGSNLRFRFNCSADSNEGQGMKLVKEDIGAGMRSLYFKVLGIMPMSVLAASIHRSYHQPETLKLEPEHNVAS</sequence>
<proteinExistence type="predicted"/>